<dbReference type="InterPro" id="IPR003593">
    <property type="entry name" value="AAA+_ATPase"/>
</dbReference>
<dbReference type="EMBL" id="MWXA01000003">
    <property type="protein sequence ID" value="OZG67976.1"/>
    <property type="molecule type" value="Genomic_DNA"/>
</dbReference>
<dbReference type="InterPro" id="IPR015856">
    <property type="entry name" value="ABC_transpr_CbiO/EcfA_su"/>
</dbReference>
<evidence type="ECO:0000256" key="2">
    <source>
        <dbReference type="ARBA" id="ARBA00022448"/>
    </source>
</evidence>
<evidence type="ECO:0000259" key="5">
    <source>
        <dbReference type="PROSITE" id="PS50893"/>
    </source>
</evidence>
<accession>A0A261GAH0</accession>
<dbReference type="SUPFAM" id="SSF52540">
    <property type="entry name" value="P-loop containing nucleoside triphosphate hydrolases"/>
    <property type="match status" value="1"/>
</dbReference>
<protein>
    <submittedName>
        <fullName evidence="6">Cobalt ABC transporter ATPase</fullName>
    </submittedName>
</protein>
<name>A0A261GAH0_9BIFI</name>
<dbReference type="PANTHER" id="PTHR43553">
    <property type="entry name" value="HEAVY METAL TRANSPORTER"/>
    <property type="match status" value="1"/>
</dbReference>
<organism evidence="6 7">
    <name type="scientific">Bifidobacterium aquikefiri</name>
    <dbReference type="NCBI Taxonomy" id="1653207"/>
    <lineage>
        <taxon>Bacteria</taxon>
        <taxon>Bacillati</taxon>
        <taxon>Actinomycetota</taxon>
        <taxon>Actinomycetes</taxon>
        <taxon>Bifidobacteriales</taxon>
        <taxon>Bifidobacteriaceae</taxon>
        <taxon>Bifidobacterium</taxon>
    </lineage>
</organism>
<dbReference type="InterPro" id="IPR027417">
    <property type="entry name" value="P-loop_NTPase"/>
</dbReference>
<comment type="similarity">
    <text evidence="1">Belongs to the ABC transporter superfamily.</text>
</comment>
<keyword evidence="7" id="KW-1185">Reference proteome</keyword>
<sequence>MTTPHKSQQNDIYIHTTRLNYSINQRLILNNVSCELSAKSIAILGTNGSGKSTFLRLIDGLERRTSGDLQVLGLDPSRKAKELHHRIGFVFTNPDTQIIMPTVAEDVAFSLHGAVMSKQEKTERVKEQLADFHLSQFANQPAHSLSGGQKQMLALAGILIRDPQLLLADEPTTMLDLPNAERISHVLLGNHSRPVIIATHDLELASHCELAMHFHDGQIVEIAESGKVIEDYRRYCSQISASIPSTGLGYSA</sequence>
<keyword evidence="2" id="KW-0813">Transport</keyword>
<dbReference type="GO" id="GO:0016887">
    <property type="term" value="F:ATP hydrolysis activity"/>
    <property type="evidence" value="ECO:0007669"/>
    <property type="project" value="InterPro"/>
</dbReference>
<feature type="domain" description="ABC transporter" evidence="5">
    <location>
        <begin position="14"/>
        <end position="241"/>
    </location>
</feature>
<evidence type="ECO:0000313" key="7">
    <source>
        <dbReference type="Proteomes" id="UP000216451"/>
    </source>
</evidence>
<dbReference type="GO" id="GO:0005524">
    <property type="term" value="F:ATP binding"/>
    <property type="evidence" value="ECO:0007669"/>
    <property type="project" value="UniProtKB-KW"/>
</dbReference>
<evidence type="ECO:0000256" key="1">
    <source>
        <dbReference type="ARBA" id="ARBA00005417"/>
    </source>
</evidence>
<dbReference type="RefSeq" id="WP_094692589.1">
    <property type="nucleotide sequence ID" value="NZ_JBDNSG010000009.1"/>
</dbReference>
<dbReference type="PANTHER" id="PTHR43553:SF24">
    <property type="entry name" value="ENERGY-COUPLING FACTOR TRANSPORTER ATP-BINDING PROTEIN ECFA1"/>
    <property type="match status" value="1"/>
</dbReference>
<dbReference type="OrthoDB" id="9806471at2"/>
<evidence type="ECO:0000313" key="6">
    <source>
        <dbReference type="EMBL" id="OZG67976.1"/>
    </source>
</evidence>
<dbReference type="AlphaFoldDB" id="A0A261GAH0"/>
<dbReference type="SMART" id="SM00382">
    <property type="entry name" value="AAA"/>
    <property type="match status" value="1"/>
</dbReference>
<dbReference type="Gene3D" id="3.40.50.300">
    <property type="entry name" value="P-loop containing nucleotide triphosphate hydrolases"/>
    <property type="match status" value="1"/>
</dbReference>
<dbReference type="InterPro" id="IPR003439">
    <property type="entry name" value="ABC_transporter-like_ATP-bd"/>
</dbReference>
<dbReference type="PROSITE" id="PS00211">
    <property type="entry name" value="ABC_TRANSPORTER_1"/>
    <property type="match status" value="1"/>
</dbReference>
<dbReference type="Proteomes" id="UP000216451">
    <property type="component" value="Unassembled WGS sequence"/>
</dbReference>
<gene>
    <name evidence="6" type="ORF">BAQU_0622</name>
</gene>
<dbReference type="Pfam" id="PF00005">
    <property type="entry name" value="ABC_tran"/>
    <property type="match status" value="1"/>
</dbReference>
<evidence type="ECO:0000256" key="3">
    <source>
        <dbReference type="ARBA" id="ARBA00022741"/>
    </source>
</evidence>
<proteinExistence type="inferred from homology"/>
<keyword evidence="3" id="KW-0547">Nucleotide-binding</keyword>
<dbReference type="PROSITE" id="PS50893">
    <property type="entry name" value="ABC_TRANSPORTER_2"/>
    <property type="match status" value="1"/>
</dbReference>
<evidence type="ECO:0000256" key="4">
    <source>
        <dbReference type="ARBA" id="ARBA00022840"/>
    </source>
</evidence>
<reference evidence="6 7" key="1">
    <citation type="journal article" date="2017" name="BMC Genomics">
        <title>Comparative genomic and phylogenomic analyses of the Bifidobacteriaceae family.</title>
        <authorList>
            <person name="Lugli G.A."/>
            <person name="Milani C."/>
            <person name="Turroni F."/>
            <person name="Duranti S."/>
            <person name="Mancabelli L."/>
            <person name="Mangifesta M."/>
            <person name="Ferrario C."/>
            <person name="Modesto M."/>
            <person name="Mattarelli P."/>
            <person name="Jiri K."/>
            <person name="van Sinderen D."/>
            <person name="Ventura M."/>
        </authorList>
    </citation>
    <scope>NUCLEOTIDE SEQUENCE [LARGE SCALE GENOMIC DNA]</scope>
    <source>
        <strain evidence="6 7">LMG 28769</strain>
    </source>
</reference>
<dbReference type="CDD" id="cd03225">
    <property type="entry name" value="ABC_cobalt_CbiO_domain1"/>
    <property type="match status" value="1"/>
</dbReference>
<keyword evidence="4" id="KW-0067">ATP-binding</keyword>
<dbReference type="InterPro" id="IPR050095">
    <property type="entry name" value="ECF_ABC_transporter_ATP-bd"/>
</dbReference>
<dbReference type="InterPro" id="IPR017871">
    <property type="entry name" value="ABC_transporter-like_CS"/>
</dbReference>
<dbReference type="GO" id="GO:0043190">
    <property type="term" value="C:ATP-binding cassette (ABC) transporter complex"/>
    <property type="evidence" value="ECO:0007669"/>
    <property type="project" value="TreeGrafter"/>
</dbReference>
<dbReference type="GO" id="GO:0042626">
    <property type="term" value="F:ATPase-coupled transmembrane transporter activity"/>
    <property type="evidence" value="ECO:0007669"/>
    <property type="project" value="TreeGrafter"/>
</dbReference>
<comment type="caution">
    <text evidence="6">The sequence shown here is derived from an EMBL/GenBank/DDBJ whole genome shotgun (WGS) entry which is preliminary data.</text>
</comment>